<keyword evidence="3" id="KW-1185">Reference proteome</keyword>
<dbReference type="FunFam" id="1.10.287.2250:FF:000003">
    <property type="entry name" value="Cathepsin L"/>
    <property type="match status" value="1"/>
</dbReference>
<dbReference type="SMART" id="SM00848">
    <property type="entry name" value="Inhibitor_I29"/>
    <property type="match status" value="1"/>
</dbReference>
<dbReference type="Gene3D" id="1.10.287.2250">
    <property type="match status" value="1"/>
</dbReference>
<dbReference type="AlphaFoldDB" id="A0AAV8W8B0"/>
<dbReference type="Pfam" id="PF08246">
    <property type="entry name" value="Inhibitor_I29"/>
    <property type="match status" value="1"/>
</dbReference>
<protein>
    <recommendedName>
        <fullName evidence="1">Cathepsin propeptide inhibitor domain-containing protein</fullName>
    </recommendedName>
</protein>
<feature type="domain" description="Cathepsin propeptide inhibitor" evidence="1">
    <location>
        <begin position="10"/>
        <end position="69"/>
    </location>
</feature>
<gene>
    <name evidence="2" type="ORF">NQ315_004346</name>
</gene>
<dbReference type="InterPro" id="IPR013201">
    <property type="entry name" value="Prot_inhib_I29"/>
</dbReference>
<accession>A0AAV8W8B0</accession>
<dbReference type="Proteomes" id="UP001159042">
    <property type="component" value="Unassembled WGS sequence"/>
</dbReference>
<comment type="caution">
    <text evidence="2">The sequence shown here is derived from an EMBL/GenBank/DDBJ whole genome shotgun (WGS) entry which is preliminary data.</text>
</comment>
<dbReference type="EMBL" id="JANEYG010000007">
    <property type="protein sequence ID" value="KAJ8922401.1"/>
    <property type="molecule type" value="Genomic_DNA"/>
</dbReference>
<sequence>MAQLTLEDHWINFKTEHGKSYEAEEEAKRFSIFQENLKKIEEHNKRYEAGEVTYKQGINKFADLTPEEFKQFVGGYKPNKGGAATSS</sequence>
<proteinExistence type="predicted"/>
<name>A0AAV8W8B0_9CUCU</name>
<dbReference type="InterPro" id="IPR038765">
    <property type="entry name" value="Papain-like_cys_pep_sf"/>
</dbReference>
<dbReference type="SUPFAM" id="SSF54001">
    <property type="entry name" value="Cysteine proteinases"/>
    <property type="match status" value="1"/>
</dbReference>
<evidence type="ECO:0000313" key="3">
    <source>
        <dbReference type="Proteomes" id="UP001159042"/>
    </source>
</evidence>
<reference evidence="2 3" key="1">
    <citation type="journal article" date="2023" name="Insect Mol. Biol.">
        <title>Genome sequencing provides insights into the evolution of gene families encoding plant cell wall-degrading enzymes in longhorned beetles.</title>
        <authorList>
            <person name="Shin N.R."/>
            <person name="Okamura Y."/>
            <person name="Kirsch R."/>
            <person name="Pauchet Y."/>
        </authorList>
    </citation>
    <scope>NUCLEOTIDE SEQUENCE [LARGE SCALE GENOMIC DNA]</scope>
    <source>
        <strain evidence="2">EAD_L_NR</strain>
    </source>
</reference>
<organism evidence="2 3">
    <name type="scientific">Exocentrus adspersus</name>
    <dbReference type="NCBI Taxonomy" id="1586481"/>
    <lineage>
        <taxon>Eukaryota</taxon>
        <taxon>Metazoa</taxon>
        <taxon>Ecdysozoa</taxon>
        <taxon>Arthropoda</taxon>
        <taxon>Hexapoda</taxon>
        <taxon>Insecta</taxon>
        <taxon>Pterygota</taxon>
        <taxon>Neoptera</taxon>
        <taxon>Endopterygota</taxon>
        <taxon>Coleoptera</taxon>
        <taxon>Polyphaga</taxon>
        <taxon>Cucujiformia</taxon>
        <taxon>Chrysomeloidea</taxon>
        <taxon>Cerambycidae</taxon>
        <taxon>Lamiinae</taxon>
        <taxon>Acanthocinini</taxon>
        <taxon>Exocentrus</taxon>
    </lineage>
</organism>
<evidence type="ECO:0000313" key="2">
    <source>
        <dbReference type="EMBL" id="KAJ8922401.1"/>
    </source>
</evidence>
<evidence type="ECO:0000259" key="1">
    <source>
        <dbReference type="SMART" id="SM00848"/>
    </source>
</evidence>